<comment type="caution">
    <text evidence="3">The sequence shown here is derived from an EMBL/GenBank/DDBJ whole genome shotgun (WGS) entry which is preliminary data.</text>
</comment>
<evidence type="ECO:0000313" key="3">
    <source>
        <dbReference type="EMBL" id="ERJ06185.1"/>
    </source>
</evidence>
<dbReference type="InterPro" id="IPR012859">
    <property type="entry name" value="Pilin_N_archaeal"/>
</dbReference>
<evidence type="ECO:0000313" key="4">
    <source>
        <dbReference type="Proteomes" id="UP000003861"/>
    </source>
</evidence>
<keyword evidence="1" id="KW-1133">Transmembrane helix</keyword>
<dbReference type="eggNOG" id="arCOG02417">
    <property type="taxonomic scope" value="Archaea"/>
</dbReference>
<reference evidence="3 4" key="1">
    <citation type="journal article" date="2011" name="J. Bacteriol.">
        <title>Genome sequence of Halorhabdus tiamatea, the first archaeon isolated from a deep-sea anoxic brine lake.</title>
        <authorList>
            <person name="Antunes A."/>
            <person name="Alam I."/>
            <person name="Bajic V.B."/>
            <person name="Stingl U."/>
        </authorList>
    </citation>
    <scope>NUCLEOTIDE SEQUENCE [LARGE SCALE GENOMIC DNA]</scope>
    <source>
        <strain evidence="3 4">SARL4B</strain>
    </source>
</reference>
<reference evidence="3 4" key="2">
    <citation type="journal article" date="2013" name="PLoS ONE">
        <title>INDIGO - INtegrated Data Warehouse of MIcrobial GenOmes with Examples from the Red Sea Extremophiles.</title>
        <authorList>
            <person name="Alam I."/>
            <person name="Antunes A."/>
            <person name="Kamau A.A."/>
            <person name="Ba Alawi W."/>
            <person name="Kalkatawi M."/>
            <person name="Stingl U."/>
            <person name="Bajic V.B."/>
        </authorList>
    </citation>
    <scope>NUCLEOTIDE SEQUENCE [LARGE SCALE GENOMIC DNA]</scope>
    <source>
        <strain evidence="3 4">SARL4B</strain>
    </source>
</reference>
<organism evidence="3 4">
    <name type="scientific">Halorhabdus tiamatea SARL4B</name>
    <dbReference type="NCBI Taxonomy" id="1033806"/>
    <lineage>
        <taxon>Archaea</taxon>
        <taxon>Methanobacteriati</taxon>
        <taxon>Methanobacteriota</taxon>
        <taxon>Stenosarchaea group</taxon>
        <taxon>Halobacteria</taxon>
        <taxon>Halobacteriales</taxon>
        <taxon>Haloarculaceae</taxon>
        <taxon>Halorhabdus</taxon>
    </lineage>
</organism>
<accession>F7PKQ3</accession>
<dbReference type="Pfam" id="PF07790">
    <property type="entry name" value="Pilin_N"/>
    <property type="match status" value="1"/>
</dbReference>
<dbReference type="EMBL" id="AFNT02000019">
    <property type="protein sequence ID" value="ERJ06185.1"/>
    <property type="molecule type" value="Genomic_DNA"/>
</dbReference>
<dbReference type="AlphaFoldDB" id="F7PKQ3"/>
<dbReference type="RefSeq" id="WP_008526477.1">
    <property type="nucleotide sequence ID" value="NC_021921.1"/>
</dbReference>
<keyword evidence="1" id="KW-0472">Membrane</keyword>
<dbReference type="Proteomes" id="UP000003861">
    <property type="component" value="Unassembled WGS sequence"/>
</dbReference>
<keyword evidence="1" id="KW-0812">Transmembrane</keyword>
<evidence type="ECO:0000259" key="2">
    <source>
        <dbReference type="Pfam" id="PF07790"/>
    </source>
</evidence>
<gene>
    <name evidence="3" type="ORF">HLRTI_001814</name>
</gene>
<feature type="transmembrane region" description="Helical" evidence="1">
    <location>
        <begin position="20"/>
        <end position="39"/>
    </location>
</feature>
<protein>
    <recommendedName>
        <fullName evidence="2">Archaeal Type IV pilin N-terminal domain-containing protein</fullName>
    </recommendedName>
</protein>
<dbReference type="GeneID" id="23799525"/>
<evidence type="ECO:0000256" key="1">
    <source>
        <dbReference type="SAM" id="Phobius"/>
    </source>
</evidence>
<sequence>MTLKKLFLGEDRDLSSVEVVLVVGIIAILAVVIGMFLLNMGADSNSPPKTYWEMYSQDTMSPGSITEDRVTVMHDGGAAVAVSEFVVDIGGTEYALADFETPTGSSLKTELKPGGKVRISASSYTGSGSVSNEFSGTPIRLVWENPDTGDTHIVKRITPN</sequence>
<name>F7PKQ3_9EURY</name>
<proteinExistence type="predicted"/>
<feature type="domain" description="Archaeal Type IV pilin N-terminal" evidence="2">
    <location>
        <begin position="19"/>
        <end position="87"/>
    </location>
</feature>